<dbReference type="InterPro" id="IPR011009">
    <property type="entry name" value="Kinase-like_dom_sf"/>
</dbReference>
<accession>A0A382M9I3</accession>
<protein>
    <recommendedName>
        <fullName evidence="2">Aminoglycoside phosphotransferase domain-containing protein</fullName>
    </recommendedName>
</protein>
<sequence>MLSGRPEIVSITPITDEVWRVETVDARKMVVKQQLFGFLTQGKAYDLLTVEREVLGLLHEADCPVPEVLGVDDDRQCIFFAWVGDDTLDDALQAGDTALIGPAIEGLCTIERMCDRYAARLVSRVVPTAGLDELAAVWGAVGERAHEGLEQLSRCLGQSRDMARAVLLLAKMHRWLAERPP</sequence>
<evidence type="ECO:0008006" key="2">
    <source>
        <dbReference type="Google" id="ProtNLM"/>
    </source>
</evidence>
<dbReference type="EMBL" id="UINC01091351">
    <property type="protein sequence ID" value="SVC44042.1"/>
    <property type="molecule type" value="Genomic_DNA"/>
</dbReference>
<reference evidence="1" key="1">
    <citation type="submission" date="2018-05" db="EMBL/GenBank/DDBJ databases">
        <authorList>
            <person name="Lanie J.A."/>
            <person name="Ng W.-L."/>
            <person name="Kazmierczak K.M."/>
            <person name="Andrzejewski T.M."/>
            <person name="Davidsen T.M."/>
            <person name="Wayne K.J."/>
            <person name="Tettelin H."/>
            <person name="Glass J.I."/>
            <person name="Rusch D."/>
            <person name="Podicherti R."/>
            <person name="Tsui H.-C.T."/>
            <person name="Winkler M.E."/>
        </authorList>
    </citation>
    <scope>NUCLEOTIDE SEQUENCE</scope>
</reference>
<dbReference type="AlphaFoldDB" id="A0A382M9I3"/>
<proteinExistence type="predicted"/>
<feature type="non-terminal residue" evidence="1">
    <location>
        <position position="181"/>
    </location>
</feature>
<organism evidence="1">
    <name type="scientific">marine metagenome</name>
    <dbReference type="NCBI Taxonomy" id="408172"/>
    <lineage>
        <taxon>unclassified sequences</taxon>
        <taxon>metagenomes</taxon>
        <taxon>ecological metagenomes</taxon>
    </lineage>
</organism>
<evidence type="ECO:0000313" key="1">
    <source>
        <dbReference type="EMBL" id="SVC44042.1"/>
    </source>
</evidence>
<name>A0A382M9I3_9ZZZZ</name>
<dbReference type="SUPFAM" id="SSF56112">
    <property type="entry name" value="Protein kinase-like (PK-like)"/>
    <property type="match status" value="1"/>
</dbReference>
<gene>
    <name evidence="1" type="ORF">METZ01_LOCUS296896</name>
</gene>